<name>A0A8H3XMC2_GIGMA</name>
<dbReference type="EMBL" id="WTPW01000907">
    <property type="protein sequence ID" value="KAF0470230.1"/>
    <property type="molecule type" value="Genomic_DNA"/>
</dbReference>
<accession>A0A8H3XMC2</accession>
<dbReference type="AlphaFoldDB" id="A0A8H3XMC2"/>
<sequence>MSYAQSEPLMRFWGVSIVEALSLLDNERNLSMVDNLLTLLLENEDENFGGTYIDTKENLVYVNTIDFSKIVINLRHEDRGHKEDFLYAIRNYNMIYEYADSPSTSSENAIRVDKCDISKDLRM</sequence>
<dbReference type="Proteomes" id="UP000439903">
    <property type="component" value="Unassembled WGS sequence"/>
</dbReference>
<evidence type="ECO:0000313" key="1">
    <source>
        <dbReference type="EMBL" id="KAF0470230.1"/>
    </source>
</evidence>
<gene>
    <name evidence="1" type="ORF">F8M41_025421</name>
</gene>
<comment type="caution">
    <text evidence="1">The sequence shown here is derived from an EMBL/GenBank/DDBJ whole genome shotgun (WGS) entry which is preliminary data.</text>
</comment>
<evidence type="ECO:0000313" key="2">
    <source>
        <dbReference type="Proteomes" id="UP000439903"/>
    </source>
</evidence>
<proteinExistence type="predicted"/>
<protein>
    <submittedName>
        <fullName evidence="1">Uncharacterized protein</fullName>
    </submittedName>
</protein>
<organism evidence="1 2">
    <name type="scientific">Gigaspora margarita</name>
    <dbReference type="NCBI Taxonomy" id="4874"/>
    <lineage>
        <taxon>Eukaryota</taxon>
        <taxon>Fungi</taxon>
        <taxon>Fungi incertae sedis</taxon>
        <taxon>Mucoromycota</taxon>
        <taxon>Glomeromycotina</taxon>
        <taxon>Glomeromycetes</taxon>
        <taxon>Diversisporales</taxon>
        <taxon>Gigasporaceae</taxon>
        <taxon>Gigaspora</taxon>
    </lineage>
</organism>
<keyword evidence="2" id="KW-1185">Reference proteome</keyword>
<reference evidence="1 2" key="1">
    <citation type="journal article" date="2019" name="Environ. Microbiol.">
        <title>At the nexus of three kingdoms: the genome of the mycorrhizal fungus Gigaspora margarita provides insights into plant, endobacterial and fungal interactions.</title>
        <authorList>
            <person name="Venice F."/>
            <person name="Ghignone S."/>
            <person name="Salvioli di Fossalunga A."/>
            <person name="Amselem J."/>
            <person name="Novero M."/>
            <person name="Xianan X."/>
            <person name="Sedzielewska Toro K."/>
            <person name="Morin E."/>
            <person name="Lipzen A."/>
            <person name="Grigoriev I.V."/>
            <person name="Henrissat B."/>
            <person name="Martin F.M."/>
            <person name="Bonfante P."/>
        </authorList>
    </citation>
    <scope>NUCLEOTIDE SEQUENCE [LARGE SCALE GENOMIC DNA]</scope>
    <source>
        <strain evidence="1 2">BEG34</strain>
    </source>
</reference>